<keyword evidence="2" id="KW-1185">Reference proteome</keyword>
<reference evidence="1" key="1">
    <citation type="journal article" date="2021" name="New Phytol.">
        <title>Evolutionary innovations through gain and loss of genes in the ectomycorrhizal Boletales.</title>
        <authorList>
            <person name="Wu G."/>
            <person name="Miyauchi S."/>
            <person name="Morin E."/>
            <person name="Kuo A."/>
            <person name="Drula E."/>
            <person name="Varga T."/>
            <person name="Kohler A."/>
            <person name="Feng B."/>
            <person name="Cao Y."/>
            <person name="Lipzen A."/>
            <person name="Daum C."/>
            <person name="Hundley H."/>
            <person name="Pangilinan J."/>
            <person name="Johnson J."/>
            <person name="Barry K."/>
            <person name="LaButti K."/>
            <person name="Ng V."/>
            <person name="Ahrendt S."/>
            <person name="Min B."/>
            <person name="Choi I.G."/>
            <person name="Park H."/>
            <person name="Plett J.M."/>
            <person name="Magnuson J."/>
            <person name="Spatafora J.W."/>
            <person name="Nagy L.G."/>
            <person name="Henrissat B."/>
            <person name="Grigoriev I.V."/>
            <person name="Yang Z.L."/>
            <person name="Xu J."/>
            <person name="Martin F.M."/>
        </authorList>
    </citation>
    <scope>NUCLEOTIDE SEQUENCE</scope>
    <source>
        <strain evidence="1">ATCC 28755</strain>
    </source>
</reference>
<gene>
    <name evidence="1" type="ORF">BJ138DRAFT_169349</name>
</gene>
<accession>A0ACB8A943</accession>
<organism evidence="1 2">
    <name type="scientific">Hygrophoropsis aurantiaca</name>
    <dbReference type="NCBI Taxonomy" id="72124"/>
    <lineage>
        <taxon>Eukaryota</taxon>
        <taxon>Fungi</taxon>
        <taxon>Dikarya</taxon>
        <taxon>Basidiomycota</taxon>
        <taxon>Agaricomycotina</taxon>
        <taxon>Agaricomycetes</taxon>
        <taxon>Agaricomycetidae</taxon>
        <taxon>Boletales</taxon>
        <taxon>Coniophorineae</taxon>
        <taxon>Hygrophoropsidaceae</taxon>
        <taxon>Hygrophoropsis</taxon>
    </lineage>
</organism>
<comment type="caution">
    <text evidence="1">The sequence shown here is derived from an EMBL/GenBank/DDBJ whole genome shotgun (WGS) entry which is preliminary data.</text>
</comment>
<evidence type="ECO:0000313" key="2">
    <source>
        <dbReference type="Proteomes" id="UP000790377"/>
    </source>
</evidence>
<dbReference type="Proteomes" id="UP000790377">
    <property type="component" value="Unassembled WGS sequence"/>
</dbReference>
<proteinExistence type="predicted"/>
<sequence>MIYHSPGAQSACRGMCRCPSQLLNDIYIEDGDIQCPTIMNNTLLSVLTPAPTTNVGVLIGPVELGVFVAIFLFGCSVVQGYIYYSTFRDDPWYFKFLVTSALTVETAHIMSIAAYVWNTTVTTYGNPGALTVFPAGADMAILCTSLVSWLVQSFYIVRLARFSNTRVFPAICAAISALSNITSLVIAGKAFVMNNLAQFESAIFRMITVSLAAKAVCDLAIAIGMVYHLRKRRPGFLQTVYAIDRLIRWTLEASLLTGLNSILVLVFFLAMRQNFIWVGLYTFLACNYANALLASLNSRVHGFSKRSDKAYEINNVDSSSPTHPRILSVCYRQTKC</sequence>
<evidence type="ECO:0000313" key="1">
    <source>
        <dbReference type="EMBL" id="KAH7909900.1"/>
    </source>
</evidence>
<protein>
    <submittedName>
        <fullName evidence="1">Uncharacterized protein</fullName>
    </submittedName>
</protein>
<dbReference type="EMBL" id="MU267736">
    <property type="protein sequence ID" value="KAH7909900.1"/>
    <property type="molecule type" value="Genomic_DNA"/>
</dbReference>
<name>A0ACB8A943_9AGAM</name>